<accession>A0A081C7R1</accession>
<evidence type="ECO:0000313" key="1">
    <source>
        <dbReference type="EMBL" id="GAK60616.1"/>
    </source>
</evidence>
<name>A0A081C7R1_VECG1</name>
<evidence type="ECO:0000313" key="2">
    <source>
        <dbReference type="Proteomes" id="UP000030661"/>
    </source>
</evidence>
<organism evidence="1">
    <name type="scientific">Vecturithrix granuli</name>
    <dbReference type="NCBI Taxonomy" id="1499967"/>
    <lineage>
        <taxon>Bacteria</taxon>
        <taxon>Candidatus Moduliflexota</taxon>
        <taxon>Candidatus Vecturitrichia</taxon>
        <taxon>Candidatus Vecturitrichales</taxon>
        <taxon>Candidatus Vecturitrichaceae</taxon>
        <taxon>Candidatus Vecturithrix</taxon>
    </lineage>
</organism>
<dbReference type="AlphaFoldDB" id="A0A081C7R1"/>
<reference evidence="1" key="1">
    <citation type="journal article" date="2015" name="PeerJ">
        <title>First genomic representation of candidate bacterial phylum KSB3 points to enhanced environmental sensing as a trigger of wastewater bulking.</title>
        <authorList>
            <person name="Sekiguchi Y."/>
            <person name="Ohashi A."/>
            <person name="Parks D.H."/>
            <person name="Yamauchi T."/>
            <person name="Tyson G.W."/>
            <person name="Hugenholtz P."/>
        </authorList>
    </citation>
    <scope>NUCLEOTIDE SEQUENCE [LARGE SCALE GENOMIC DNA]</scope>
</reference>
<keyword evidence="2" id="KW-1185">Reference proteome</keyword>
<sequence>MEVADYLDALKKYLPNSGVDSKLHEIQSFFNDHDFEEAFDMLHEMARNLGITALYSWVDTRIRSVKAWI</sequence>
<dbReference type="HOGENOM" id="CLU_2767450_0_0_0"/>
<proteinExistence type="predicted"/>
<dbReference type="Proteomes" id="UP000030661">
    <property type="component" value="Unassembled WGS sequence"/>
</dbReference>
<protein>
    <submittedName>
        <fullName evidence="1">Uncharacterized protein</fullName>
    </submittedName>
</protein>
<dbReference type="EMBL" id="DF820474">
    <property type="protein sequence ID" value="GAK60616.1"/>
    <property type="molecule type" value="Genomic_DNA"/>
</dbReference>
<gene>
    <name evidence="1" type="ORF">U27_00513</name>
</gene>